<dbReference type="EMBL" id="CM009290">
    <property type="protein sequence ID" value="RQO85630.1"/>
    <property type="molecule type" value="Genomic_DNA"/>
</dbReference>
<keyword evidence="2" id="KW-1185">Reference proteome</keyword>
<dbReference type="AlphaFoldDB" id="A0A3N7ELP3"/>
<evidence type="ECO:0000313" key="2">
    <source>
        <dbReference type="Proteomes" id="UP000006729"/>
    </source>
</evidence>
<protein>
    <submittedName>
        <fullName evidence="1">Uncharacterized protein</fullName>
    </submittedName>
</protein>
<dbReference type="Gramene" id="Potri.001G330250.2.v4.1">
    <property type="protein sequence ID" value="Potri.001G330250.2.v4.1"/>
    <property type="gene ID" value="Potri.001G330250.v4.1"/>
</dbReference>
<dbReference type="InParanoid" id="A0A3N7ELP3"/>
<sequence length="91" mass="10453">MCRKKIDAKADSSNHEQERKEYIIFMSSHNLTSTLKDILQKVTGSTDSIGYYKVKFCIVKLTEEEVRKLASTYAVSIVTTKLLDYNDLIDK</sequence>
<dbReference type="Proteomes" id="UP000006729">
    <property type="component" value="Chromosome 1"/>
</dbReference>
<accession>A0A3N7ELP3</accession>
<evidence type="ECO:0000313" key="1">
    <source>
        <dbReference type="EMBL" id="RQO85630.1"/>
    </source>
</evidence>
<reference evidence="1" key="2">
    <citation type="submission" date="2017-07" db="EMBL/GenBank/DDBJ databases">
        <title>WGS assembly of Populus trichocarpa.</title>
        <authorList>
            <person name="Tuskan G."/>
            <person name="Difazio S."/>
            <person name="Jansson S."/>
            <person name="Bohlmann J."/>
            <person name="Grigoriev I."/>
            <person name="Hellsten U."/>
            <person name="Putnam N."/>
            <person name="Ralph S."/>
            <person name="Rombauts S."/>
            <person name="Salamov A."/>
            <person name="Schein J."/>
            <person name="Sterck L."/>
            <person name="Aerts A."/>
            <person name="Bhalerao R."/>
            <person name="Bhalerao R."/>
            <person name="Blaudez D."/>
            <person name="Boerjan W."/>
            <person name="Brun A."/>
            <person name="Brunner A."/>
            <person name="Busov V."/>
            <person name="Campbell M."/>
            <person name="Carlson J."/>
            <person name="Chalot M."/>
            <person name="Chapman J."/>
            <person name="Chen G."/>
            <person name="Cooper D."/>
            <person name="Coutinho P."/>
            <person name="Couturier J."/>
            <person name="Covert S."/>
            <person name="Cronk Q."/>
            <person name="Cunningham R."/>
            <person name="Davis J."/>
            <person name="Degroeve S."/>
            <person name="Dejardin A."/>
            <person name="Depamphilis C."/>
            <person name="Detter J."/>
            <person name="Dirks B."/>
            <person name="Dubchak I."/>
            <person name="Duplessis S."/>
            <person name="Ehlting J."/>
            <person name="Ellis B."/>
            <person name="Gendler K."/>
            <person name="Goodstein D."/>
            <person name="Gribskov M."/>
            <person name="Grimwood J."/>
            <person name="Groover A."/>
            <person name="Gunter L."/>
            <person name="Hamberger B."/>
            <person name="Heinze B."/>
            <person name="Helariutta Y."/>
            <person name="Henrissat B."/>
            <person name="Holligan D."/>
            <person name="Holt R."/>
            <person name="Huang W."/>
            <person name="Islam-Faridi N."/>
            <person name="Jones S."/>
            <person name="Jones-Rhoades M."/>
            <person name="Jorgensen R."/>
            <person name="Joshi C."/>
            <person name="Kangasjarvi J."/>
            <person name="Karlsson J."/>
            <person name="Kelleher C."/>
            <person name="Kirkpatrick R."/>
            <person name="Kirst M."/>
            <person name="Kohler A."/>
            <person name="Kalluri U."/>
            <person name="Larimer F."/>
            <person name="Leebens-Mack J."/>
            <person name="Leple J."/>
            <person name="Locascio P."/>
            <person name="Lou Y."/>
            <person name="Lucas S."/>
            <person name="Martin F."/>
            <person name="Montanini B."/>
            <person name="Napoli C."/>
            <person name="Nelson D."/>
            <person name="Nelson C."/>
            <person name="Nieminen K."/>
            <person name="Nilsson O."/>
            <person name="Pereda V."/>
            <person name="Peter G."/>
            <person name="Philippe R."/>
            <person name="Pilate G."/>
            <person name="Poliakov A."/>
            <person name="Razumovskaya J."/>
            <person name="Richardson P."/>
            <person name="Rinaldi C."/>
            <person name="Ritland K."/>
            <person name="Rouze P."/>
            <person name="Ryaboy D."/>
            <person name="Schmutz J."/>
            <person name="Schrader J."/>
            <person name="Segerman B."/>
            <person name="Shin H."/>
            <person name="Siddiqui A."/>
            <person name="Sterky F."/>
            <person name="Terry A."/>
            <person name="Tsai C."/>
            <person name="Uberbacher E."/>
            <person name="Unneberg P."/>
            <person name="Vahala J."/>
            <person name="Wall K."/>
            <person name="Wessler S."/>
            <person name="Yang G."/>
            <person name="Yin T."/>
            <person name="Douglas C."/>
            <person name="Marra M."/>
            <person name="Sandberg G."/>
            <person name="Van De Peer Y."/>
            <person name="Rokhsar D."/>
        </authorList>
    </citation>
    <scope>NUCLEOTIDE SEQUENCE</scope>
    <source>
        <strain evidence="1">Nisqually-1</strain>
    </source>
</reference>
<gene>
    <name evidence="1" type="ORF">POPTR_001G330250</name>
</gene>
<organism evidence="1 2">
    <name type="scientific">Populus trichocarpa</name>
    <name type="common">Western balsam poplar</name>
    <name type="synonym">Populus balsamifera subsp. trichocarpa</name>
    <dbReference type="NCBI Taxonomy" id="3694"/>
    <lineage>
        <taxon>Eukaryota</taxon>
        <taxon>Viridiplantae</taxon>
        <taxon>Streptophyta</taxon>
        <taxon>Embryophyta</taxon>
        <taxon>Tracheophyta</taxon>
        <taxon>Spermatophyta</taxon>
        <taxon>Magnoliopsida</taxon>
        <taxon>eudicotyledons</taxon>
        <taxon>Gunneridae</taxon>
        <taxon>Pentapetalae</taxon>
        <taxon>rosids</taxon>
        <taxon>fabids</taxon>
        <taxon>Malpighiales</taxon>
        <taxon>Salicaceae</taxon>
        <taxon>Saliceae</taxon>
        <taxon>Populus</taxon>
    </lineage>
</organism>
<name>A0A3N7ELP3_POPTR</name>
<reference evidence="1 2" key="1">
    <citation type="journal article" date="2006" name="Science">
        <title>The genome of black cottonwood, Populus trichocarpa (Torr. &amp; Gray).</title>
        <authorList>
            <person name="Tuskan G.A."/>
            <person name="Difazio S."/>
            <person name="Jansson S."/>
            <person name="Bohlmann J."/>
            <person name="Grigoriev I."/>
            <person name="Hellsten U."/>
            <person name="Putnam N."/>
            <person name="Ralph S."/>
            <person name="Rombauts S."/>
            <person name="Salamov A."/>
            <person name="Schein J."/>
            <person name="Sterck L."/>
            <person name="Aerts A."/>
            <person name="Bhalerao R.R."/>
            <person name="Bhalerao R.P."/>
            <person name="Blaudez D."/>
            <person name="Boerjan W."/>
            <person name="Brun A."/>
            <person name="Brunner A."/>
            <person name="Busov V."/>
            <person name="Campbell M."/>
            <person name="Carlson J."/>
            <person name="Chalot M."/>
            <person name="Chapman J."/>
            <person name="Chen G.L."/>
            <person name="Cooper D."/>
            <person name="Coutinho P.M."/>
            <person name="Couturier J."/>
            <person name="Covert S."/>
            <person name="Cronk Q."/>
            <person name="Cunningham R."/>
            <person name="Davis J."/>
            <person name="Degroeve S."/>
            <person name="Dejardin A."/>
            <person name="Depamphilis C."/>
            <person name="Detter J."/>
            <person name="Dirks B."/>
            <person name="Dubchak I."/>
            <person name="Duplessis S."/>
            <person name="Ehlting J."/>
            <person name="Ellis B."/>
            <person name="Gendler K."/>
            <person name="Goodstein D."/>
            <person name="Gribskov M."/>
            <person name="Grimwood J."/>
            <person name="Groover A."/>
            <person name="Gunter L."/>
            <person name="Hamberger B."/>
            <person name="Heinze B."/>
            <person name="Helariutta Y."/>
            <person name="Henrissat B."/>
            <person name="Holligan D."/>
            <person name="Holt R."/>
            <person name="Huang W."/>
            <person name="Islam-Faridi N."/>
            <person name="Jones S."/>
            <person name="Jones-Rhoades M."/>
            <person name="Jorgensen R."/>
            <person name="Joshi C."/>
            <person name="Kangasjarvi J."/>
            <person name="Karlsson J."/>
            <person name="Kelleher C."/>
            <person name="Kirkpatrick R."/>
            <person name="Kirst M."/>
            <person name="Kohler A."/>
            <person name="Kalluri U."/>
            <person name="Larimer F."/>
            <person name="Leebens-Mack J."/>
            <person name="Leple J.C."/>
            <person name="Locascio P."/>
            <person name="Lou Y."/>
            <person name="Lucas S."/>
            <person name="Martin F."/>
            <person name="Montanini B."/>
            <person name="Napoli C."/>
            <person name="Nelson D.R."/>
            <person name="Nelson C."/>
            <person name="Nieminen K."/>
            <person name="Nilsson O."/>
            <person name="Pereda V."/>
            <person name="Peter G."/>
            <person name="Philippe R."/>
            <person name="Pilate G."/>
            <person name="Poliakov A."/>
            <person name="Razumovskaya J."/>
            <person name="Richardson P."/>
            <person name="Rinaldi C."/>
            <person name="Ritland K."/>
            <person name="Rouze P."/>
            <person name="Ryaboy D."/>
            <person name="Schmutz J."/>
            <person name="Schrader J."/>
            <person name="Segerman B."/>
            <person name="Shin H."/>
            <person name="Siddiqui A."/>
            <person name="Sterky F."/>
            <person name="Terry A."/>
            <person name="Tsai C.J."/>
            <person name="Uberbacher E."/>
            <person name="Unneberg P."/>
            <person name="Vahala J."/>
            <person name="Wall K."/>
            <person name="Wessler S."/>
            <person name="Yang G."/>
            <person name="Yin T."/>
            <person name="Douglas C."/>
            <person name="Marra M."/>
            <person name="Sandberg G."/>
            <person name="Van de Peer Y."/>
            <person name="Rokhsar D."/>
        </authorList>
    </citation>
    <scope>NUCLEOTIDE SEQUENCE [LARGE SCALE GENOMIC DNA]</scope>
    <source>
        <strain evidence="2">cv. Nisqually</strain>
        <strain evidence="1">Nisqually-1</strain>
    </source>
</reference>
<dbReference type="EMBL" id="CM009290">
    <property type="protein sequence ID" value="RQO85631.1"/>
    <property type="molecule type" value="Genomic_DNA"/>
</dbReference>
<dbReference type="Gramene" id="Potri.001G330250.1.v4.1">
    <property type="protein sequence ID" value="Potri.001G330250.1.v4.1"/>
    <property type="gene ID" value="Potri.001G330250.v4.1"/>
</dbReference>
<proteinExistence type="predicted"/>